<comment type="cofactor">
    <cofactor evidence="1 6">
        <name>Mg(2+)</name>
        <dbReference type="ChEBI" id="CHEBI:18420"/>
    </cofactor>
</comment>
<feature type="binding site" evidence="6">
    <location>
        <position position="105"/>
    </location>
    <ligand>
        <name>Mg(2+)</name>
        <dbReference type="ChEBI" id="CHEBI:18420"/>
        <label>1</label>
        <note>catalytic</note>
    </ligand>
</feature>
<dbReference type="Proteomes" id="UP001223520">
    <property type="component" value="Chromosome"/>
</dbReference>
<protein>
    <submittedName>
        <fullName evidence="7">Inositol monophosphatase family protein</fullName>
    </submittedName>
</protein>
<reference evidence="7 8" key="1">
    <citation type="journal article" date="2023" name="Limnol Oceanogr Lett">
        <title>Environmental adaptations by the intertidal Antarctic cyanobacterium Halotia branconii CENA392 as revealed using long-read genome sequencing.</title>
        <authorList>
            <person name="Dextro R.B."/>
            <person name="Delbaje E."/>
            <person name="Freitas P.N.N."/>
            <person name="Geraldes V."/>
            <person name="Pinto E."/>
            <person name="Long P.F."/>
            <person name="Fiore M.F."/>
        </authorList>
    </citation>
    <scope>NUCLEOTIDE SEQUENCE [LARGE SCALE GENOMIC DNA]</scope>
    <source>
        <strain evidence="7 8">CENA392</strain>
    </source>
</reference>
<keyword evidence="4" id="KW-0378">Hydrolase</keyword>
<dbReference type="EMBL" id="CP124543">
    <property type="protein sequence ID" value="WGV23790.1"/>
    <property type="molecule type" value="Genomic_DNA"/>
</dbReference>
<evidence type="ECO:0000313" key="7">
    <source>
        <dbReference type="EMBL" id="WGV23790.1"/>
    </source>
</evidence>
<proteinExistence type="inferred from homology"/>
<keyword evidence="8" id="KW-1185">Reference proteome</keyword>
<feature type="binding site" evidence="6">
    <location>
        <position position="76"/>
    </location>
    <ligand>
        <name>Mg(2+)</name>
        <dbReference type="ChEBI" id="CHEBI:18420"/>
        <label>1</label>
        <note>catalytic</note>
    </ligand>
</feature>
<name>A0AAJ6P7M3_9CYAN</name>
<dbReference type="GO" id="GO:0046872">
    <property type="term" value="F:metal ion binding"/>
    <property type="evidence" value="ECO:0007669"/>
    <property type="project" value="UniProtKB-KW"/>
</dbReference>
<feature type="binding site" evidence="6">
    <location>
        <position position="106"/>
    </location>
    <ligand>
        <name>Mg(2+)</name>
        <dbReference type="ChEBI" id="CHEBI:18420"/>
        <label>1</label>
        <note>catalytic</note>
    </ligand>
</feature>
<evidence type="ECO:0000256" key="1">
    <source>
        <dbReference type="ARBA" id="ARBA00001946"/>
    </source>
</evidence>
<evidence type="ECO:0000256" key="4">
    <source>
        <dbReference type="ARBA" id="ARBA00022801"/>
    </source>
</evidence>
<keyword evidence="5 6" id="KW-0460">Magnesium</keyword>
<accession>A0AAJ6P7M3</accession>
<evidence type="ECO:0000256" key="3">
    <source>
        <dbReference type="ARBA" id="ARBA00022723"/>
    </source>
</evidence>
<feature type="binding site" evidence="6">
    <location>
        <position position="103"/>
    </location>
    <ligand>
        <name>Mg(2+)</name>
        <dbReference type="ChEBI" id="CHEBI:18420"/>
        <label>1</label>
        <note>catalytic</note>
    </ligand>
</feature>
<dbReference type="InterPro" id="IPR000760">
    <property type="entry name" value="Inositol_monophosphatase-like"/>
</dbReference>
<dbReference type="Gene3D" id="3.40.190.80">
    <property type="match status" value="1"/>
</dbReference>
<dbReference type="Pfam" id="PF00459">
    <property type="entry name" value="Inositol_P"/>
    <property type="match status" value="1"/>
</dbReference>
<dbReference type="KEGG" id="hbq:QI031_18475"/>
<dbReference type="GO" id="GO:0016791">
    <property type="term" value="F:phosphatase activity"/>
    <property type="evidence" value="ECO:0007669"/>
    <property type="project" value="UniProtKB-ARBA"/>
</dbReference>
<comment type="similarity">
    <text evidence="2">Belongs to the inositol monophosphatase superfamily.</text>
</comment>
<gene>
    <name evidence="7" type="ORF">QI031_18475</name>
</gene>
<evidence type="ECO:0000256" key="5">
    <source>
        <dbReference type="ARBA" id="ARBA00022842"/>
    </source>
</evidence>
<evidence type="ECO:0000313" key="8">
    <source>
        <dbReference type="Proteomes" id="UP001223520"/>
    </source>
</evidence>
<dbReference type="PANTHER" id="PTHR43200:SF6">
    <property type="entry name" value="3'(2'),5'-BISPHOSPHATE NUCLEOTIDASE"/>
    <property type="match status" value="1"/>
</dbReference>
<organism evidence="7 8">
    <name type="scientific">Halotia branconii CENA392</name>
    <dbReference type="NCBI Taxonomy" id="1539056"/>
    <lineage>
        <taxon>Bacteria</taxon>
        <taxon>Bacillati</taxon>
        <taxon>Cyanobacteriota</taxon>
        <taxon>Cyanophyceae</taxon>
        <taxon>Nostocales</taxon>
        <taxon>Nodulariaceae</taxon>
        <taxon>Halotia</taxon>
    </lineage>
</organism>
<dbReference type="Gene3D" id="3.30.540.10">
    <property type="entry name" value="Fructose-1,6-Bisphosphatase, subunit A, domain 1"/>
    <property type="match status" value="1"/>
</dbReference>
<dbReference type="SUPFAM" id="SSF56655">
    <property type="entry name" value="Carbohydrate phosphatase"/>
    <property type="match status" value="1"/>
</dbReference>
<dbReference type="PANTHER" id="PTHR43200">
    <property type="entry name" value="PHOSPHATASE"/>
    <property type="match status" value="1"/>
</dbReference>
<dbReference type="CDD" id="cd01637">
    <property type="entry name" value="IMPase_like"/>
    <property type="match status" value="1"/>
</dbReference>
<dbReference type="InterPro" id="IPR051090">
    <property type="entry name" value="Inositol_monoP_superfamily"/>
</dbReference>
<evidence type="ECO:0000256" key="2">
    <source>
        <dbReference type="ARBA" id="ARBA00009759"/>
    </source>
</evidence>
<dbReference type="RefSeq" id="WP_281481120.1">
    <property type="nucleotide sequence ID" value="NZ_CP124543.1"/>
</dbReference>
<evidence type="ECO:0000256" key="6">
    <source>
        <dbReference type="PIRSR" id="PIRSR600760-2"/>
    </source>
</evidence>
<sequence>MSTKPTPRLILETLLPHLKVAAAYARFLQPKIAALPAKESGDNFFAAALTDADLAIQNLVEVVLLGTFPEIRFYGEEYESSGNTKYFRAVELGSTDDYLVTLDPIDGTKFYMDGHSNYQIILSILNTDDFEAVLAISPAQNIYDYALRDQGAFQGTLEMDLDNCKPLRVTSSKPHVLLGWGMSSIAPALEGQYQVIDVVTDYSSDRQIPNLNGILSGDLSGAVIKSGKFIDGAALAFLAREAGCIVTTLDGSTLPPLHTCKEYSRSGLIVATSKEIHQHLLQATQNSFV</sequence>
<feature type="binding site" evidence="6">
    <location>
        <position position="231"/>
    </location>
    <ligand>
        <name>Mg(2+)</name>
        <dbReference type="ChEBI" id="CHEBI:18420"/>
        <label>1</label>
        <note>catalytic</note>
    </ligand>
</feature>
<keyword evidence="3 6" id="KW-0479">Metal-binding</keyword>
<dbReference type="AlphaFoldDB" id="A0AAJ6P7M3"/>